<proteinExistence type="predicted"/>
<evidence type="ECO:0000313" key="2">
    <source>
        <dbReference type="EMBL" id="TRM65420.1"/>
    </source>
</evidence>
<evidence type="ECO:0000256" key="1">
    <source>
        <dbReference type="SAM" id="MobiDB-lite"/>
    </source>
</evidence>
<feature type="region of interest" description="Disordered" evidence="1">
    <location>
        <begin position="25"/>
        <end position="56"/>
    </location>
</feature>
<name>A0A550CKT3_9AGAR</name>
<reference evidence="2 3" key="1">
    <citation type="journal article" date="2019" name="New Phytol.">
        <title>Comparative genomics reveals unique wood-decay strategies and fruiting body development in the Schizophyllaceae.</title>
        <authorList>
            <person name="Almasi E."/>
            <person name="Sahu N."/>
            <person name="Krizsan K."/>
            <person name="Balint B."/>
            <person name="Kovacs G.M."/>
            <person name="Kiss B."/>
            <person name="Cseklye J."/>
            <person name="Drula E."/>
            <person name="Henrissat B."/>
            <person name="Nagy I."/>
            <person name="Chovatia M."/>
            <person name="Adam C."/>
            <person name="LaButti K."/>
            <person name="Lipzen A."/>
            <person name="Riley R."/>
            <person name="Grigoriev I.V."/>
            <person name="Nagy L.G."/>
        </authorList>
    </citation>
    <scope>NUCLEOTIDE SEQUENCE [LARGE SCALE GENOMIC DNA]</scope>
    <source>
        <strain evidence="2 3">NL-1724</strain>
    </source>
</reference>
<keyword evidence="3" id="KW-1185">Reference proteome</keyword>
<accession>A0A550CKT3</accession>
<organism evidence="2 3">
    <name type="scientific">Schizophyllum amplum</name>
    <dbReference type="NCBI Taxonomy" id="97359"/>
    <lineage>
        <taxon>Eukaryota</taxon>
        <taxon>Fungi</taxon>
        <taxon>Dikarya</taxon>
        <taxon>Basidiomycota</taxon>
        <taxon>Agaricomycotina</taxon>
        <taxon>Agaricomycetes</taxon>
        <taxon>Agaricomycetidae</taxon>
        <taxon>Agaricales</taxon>
        <taxon>Schizophyllaceae</taxon>
        <taxon>Schizophyllum</taxon>
    </lineage>
</organism>
<evidence type="ECO:0000313" key="3">
    <source>
        <dbReference type="Proteomes" id="UP000320762"/>
    </source>
</evidence>
<comment type="caution">
    <text evidence="2">The sequence shown here is derived from an EMBL/GenBank/DDBJ whole genome shotgun (WGS) entry which is preliminary data.</text>
</comment>
<protein>
    <submittedName>
        <fullName evidence="2">Uncharacterized protein</fullName>
    </submittedName>
</protein>
<gene>
    <name evidence="2" type="ORF">BD626DRAFT_488736</name>
</gene>
<sequence length="149" mass="16174">MRVAKRLDSHPPCVECYAPSALGPPAQCKRRSPSSNSLARRNEVSGAASGPSERGWSAVAATRCGCGVGIVMGHWQDDEPGALEVGARRSSSVVMLNSEWFAAQWSIRTPRNRLQSVLLVPRLESTRRVGYSVRERAFVTSGRALQRPG</sequence>
<dbReference type="EMBL" id="VDMD01000005">
    <property type="protein sequence ID" value="TRM65420.1"/>
    <property type="molecule type" value="Genomic_DNA"/>
</dbReference>
<dbReference type="AlphaFoldDB" id="A0A550CKT3"/>
<dbReference type="Proteomes" id="UP000320762">
    <property type="component" value="Unassembled WGS sequence"/>
</dbReference>